<dbReference type="RefSeq" id="WP_310770967.1">
    <property type="nucleotide sequence ID" value="NZ_JBHRWR010000010.1"/>
</dbReference>
<evidence type="ECO:0000313" key="2">
    <source>
        <dbReference type="Proteomes" id="UP001595701"/>
    </source>
</evidence>
<organism evidence="1 2">
    <name type="scientific">Streptomyces yaanensis</name>
    <dbReference type="NCBI Taxonomy" id="1142239"/>
    <lineage>
        <taxon>Bacteria</taxon>
        <taxon>Bacillati</taxon>
        <taxon>Actinomycetota</taxon>
        <taxon>Actinomycetes</taxon>
        <taxon>Kitasatosporales</taxon>
        <taxon>Streptomycetaceae</taxon>
        <taxon>Streptomyces</taxon>
    </lineage>
</organism>
<dbReference type="Proteomes" id="UP001595701">
    <property type="component" value="Unassembled WGS sequence"/>
</dbReference>
<protein>
    <submittedName>
        <fullName evidence="1">Uncharacterized protein</fullName>
    </submittedName>
</protein>
<accession>A0ABV7SDW1</accession>
<reference evidence="2" key="1">
    <citation type="journal article" date="2019" name="Int. J. Syst. Evol. Microbiol.">
        <title>The Global Catalogue of Microorganisms (GCM) 10K type strain sequencing project: providing services to taxonomists for standard genome sequencing and annotation.</title>
        <authorList>
            <consortium name="The Broad Institute Genomics Platform"/>
            <consortium name="The Broad Institute Genome Sequencing Center for Infectious Disease"/>
            <person name="Wu L."/>
            <person name="Ma J."/>
        </authorList>
    </citation>
    <scope>NUCLEOTIDE SEQUENCE [LARGE SCALE GENOMIC DNA]</scope>
    <source>
        <strain evidence="2">CGMCC 4.7035</strain>
    </source>
</reference>
<dbReference type="EMBL" id="JBHRWR010000010">
    <property type="protein sequence ID" value="MFC3575132.1"/>
    <property type="molecule type" value="Genomic_DNA"/>
</dbReference>
<evidence type="ECO:0000313" key="1">
    <source>
        <dbReference type="EMBL" id="MFC3575132.1"/>
    </source>
</evidence>
<name>A0ABV7SDW1_9ACTN</name>
<gene>
    <name evidence="1" type="ORF">ACFOZ0_17990</name>
</gene>
<keyword evidence="2" id="KW-1185">Reference proteome</keyword>
<comment type="caution">
    <text evidence="1">The sequence shown here is derived from an EMBL/GenBank/DDBJ whole genome shotgun (WGS) entry which is preliminary data.</text>
</comment>
<proteinExistence type="predicted"/>
<sequence>MRWQGVHVDRQAETLFGIPLAKSTRTCAVVEITEEPYRDTQPTETPS</sequence>